<evidence type="ECO:0000256" key="2">
    <source>
        <dbReference type="SAM" id="MobiDB-lite"/>
    </source>
</evidence>
<dbReference type="AlphaFoldDB" id="A0A445A779"/>
<dbReference type="CDD" id="cd07245">
    <property type="entry name" value="VOC_like"/>
    <property type="match status" value="1"/>
</dbReference>
<dbReference type="Gene3D" id="3.10.180.10">
    <property type="entry name" value="2,3-Dihydroxybiphenyl 1,2-Dioxygenase, domain 1"/>
    <property type="match status" value="1"/>
</dbReference>
<dbReference type="SMR" id="A0A445A779"/>
<evidence type="ECO:0000256" key="1">
    <source>
        <dbReference type="SAM" id="Coils"/>
    </source>
</evidence>
<dbReference type="Gramene" id="arahy.Tifrunner.gnm2.ann2.Ah13g142300.1">
    <property type="protein sequence ID" value="arahy.Tifrunner.gnm2.ann2.Ah13g142300.1-CDS"/>
    <property type="gene ID" value="arahy.Tifrunner.gnm2.ann2.Ah13g142300"/>
</dbReference>
<dbReference type="Pfam" id="PF00903">
    <property type="entry name" value="Glyoxalase"/>
    <property type="match status" value="1"/>
</dbReference>
<dbReference type="SUPFAM" id="SSF54593">
    <property type="entry name" value="Glyoxalase/Bleomycin resistance protein/Dihydroxybiphenyl dioxygenase"/>
    <property type="match status" value="1"/>
</dbReference>
<comment type="caution">
    <text evidence="4">The sequence shown here is derived from an EMBL/GenBank/DDBJ whole genome shotgun (WGS) entry which is preliminary data.</text>
</comment>
<evidence type="ECO:0000313" key="5">
    <source>
        <dbReference type="Proteomes" id="UP000289738"/>
    </source>
</evidence>
<evidence type="ECO:0000313" key="4">
    <source>
        <dbReference type="EMBL" id="RYR22215.1"/>
    </source>
</evidence>
<dbReference type="PANTHER" id="PTHR46142:SF8">
    <property type="entry name" value="EXPRESSED PROTEIN"/>
    <property type="match status" value="1"/>
</dbReference>
<dbReference type="EMBL" id="SDMP01000013">
    <property type="protein sequence ID" value="RYR22215.1"/>
    <property type="molecule type" value="Genomic_DNA"/>
</dbReference>
<dbReference type="InterPro" id="IPR029068">
    <property type="entry name" value="Glyas_Bleomycin-R_OHBP_Dase"/>
</dbReference>
<feature type="region of interest" description="Disordered" evidence="2">
    <location>
        <begin position="186"/>
        <end position="209"/>
    </location>
</feature>
<feature type="compositionally biased region" description="Basic and acidic residues" evidence="2">
    <location>
        <begin position="1"/>
        <end position="12"/>
    </location>
</feature>
<gene>
    <name evidence="4" type="ORF">Ahy_B03g067490</name>
</gene>
<feature type="region of interest" description="Disordered" evidence="2">
    <location>
        <begin position="1"/>
        <end position="36"/>
    </location>
</feature>
<dbReference type="InterPro" id="IPR037523">
    <property type="entry name" value="VOC_core"/>
</dbReference>
<sequence>MQNQQEIRRGEEEGQINRYNNNNNNKGDEKAEDKGHDNETAAPLLALNHVSRLCRNVKESIEFYTKVLGFVPIERPQVLDFEGAWLFNYGVGIHLVQSNHEDRLPSDPQHLDPQDNHISFQCEDMEEMERKLKEMNIKYKKGTLETEEGIAIDQLFFKDPDGFMVEICNCENLKLVPTDSLGKIKLPMDRHTPPVDTNRHNHRNNDAAD</sequence>
<accession>A0A445A779</accession>
<dbReference type="InterPro" id="IPR004360">
    <property type="entry name" value="Glyas_Fos-R_dOase_dom"/>
</dbReference>
<organism evidence="4 5">
    <name type="scientific">Arachis hypogaea</name>
    <name type="common">Peanut</name>
    <dbReference type="NCBI Taxonomy" id="3818"/>
    <lineage>
        <taxon>Eukaryota</taxon>
        <taxon>Viridiplantae</taxon>
        <taxon>Streptophyta</taxon>
        <taxon>Embryophyta</taxon>
        <taxon>Tracheophyta</taxon>
        <taxon>Spermatophyta</taxon>
        <taxon>Magnoliopsida</taxon>
        <taxon>eudicotyledons</taxon>
        <taxon>Gunneridae</taxon>
        <taxon>Pentapetalae</taxon>
        <taxon>rosids</taxon>
        <taxon>fabids</taxon>
        <taxon>Fabales</taxon>
        <taxon>Fabaceae</taxon>
        <taxon>Papilionoideae</taxon>
        <taxon>50 kb inversion clade</taxon>
        <taxon>dalbergioids sensu lato</taxon>
        <taxon>Dalbergieae</taxon>
        <taxon>Pterocarpus clade</taxon>
        <taxon>Arachis</taxon>
    </lineage>
</organism>
<feature type="compositionally biased region" description="Low complexity" evidence="2">
    <location>
        <begin position="16"/>
        <end position="25"/>
    </location>
</feature>
<dbReference type="Proteomes" id="UP000289738">
    <property type="component" value="Chromosome B03"/>
</dbReference>
<evidence type="ECO:0000259" key="3">
    <source>
        <dbReference type="PROSITE" id="PS51819"/>
    </source>
</evidence>
<feature type="domain" description="VOC" evidence="3">
    <location>
        <begin position="46"/>
        <end position="170"/>
    </location>
</feature>
<name>A0A445A779_ARAHY</name>
<protein>
    <recommendedName>
        <fullName evidence="3">VOC domain-containing protein</fullName>
    </recommendedName>
</protein>
<dbReference type="PANTHER" id="PTHR46142">
    <property type="match status" value="1"/>
</dbReference>
<feature type="coiled-coil region" evidence="1">
    <location>
        <begin position="118"/>
        <end position="145"/>
    </location>
</feature>
<dbReference type="OrthoDB" id="16820at2759"/>
<keyword evidence="1" id="KW-0175">Coiled coil</keyword>
<proteinExistence type="predicted"/>
<dbReference type="PROSITE" id="PS51819">
    <property type="entry name" value="VOC"/>
    <property type="match status" value="1"/>
</dbReference>
<feature type="compositionally biased region" description="Basic and acidic residues" evidence="2">
    <location>
        <begin position="26"/>
        <end position="36"/>
    </location>
</feature>
<keyword evidence="5" id="KW-1185">Reference proteome</keyword>
<reference evidence="4 5" key="1">
    <citation type="submission" date="2019-01" db="EMBL/GenBank/DDBJ databases">
        <title>Sequencing of cultivated peanut Arachis hypogaea provides insights into genome evolution and oil improvement.</title>
        <authorList>
            <person name="Chen X."/>
        </authorList>
    </citation>
    <scope>NUCLEOTIDE SEQUENCE [LARGE SCALE GENOMIC DNA]</scope>
    <source>
        <strain evidence="5">cv. Fuhuasheng</strain>
        <tissue evidence="4">Leaves</tissue>
    </source>
</reference>